<feature type="region of interest" description="Disordered" evidence="2">
    <location>
        <begin position="17"/>
        <end position="44"/>
    </location>
</feature>
<evidence type="ECO:0000313" key="5">
    <source>
        <dbReference type="Proteomes" id="UP000194280"/>
    </source>
</evidence>
<feature type="domain" description="Exocyst complex component Sec8 middle helical bundle" evidence="3">
    <location>
        <begin position="36"/>
        <end position="126"/>
    </location>
</feature>
<dbReference type="InParanoid" id="A0A1Z5SNV9"/>
<keyword evidence="5" id="KW-1185">Reference proteome</keyword>
<dbReference type="GO" id="GO:0015031">
    <property type="term" value="P:protein transport"/>
    <property type="evidence" value="ECO:0007669"/>
    <property type="project" value="UniProtKB-KW"/>
</dbReference>
<evidence type="ECO:0000256" key="1">
    <source>
        <dbReference type="RuleBase" id="RU367079"/>
    </source>
</evidence>
<dbReference type="Pfam" id="PF20652">
    <property type="entry name" value="Sec8_C"/>
    <property type="match status" value="1"/>
</dbReference>
<dbReference type="GO" id="GO:0090522">
    <property type="term" value="P:vesicle tethering involved in exocytosis"/>
    <property type="evidence" value="ECO:0007669"/>
    <property type="project" value="UniProtKB-UniRule"/>
</dbReference>
<accession>A0A1Z5SNV9</accession>
<dbReference type="Proteomes" id="UP000194280">
    <property type="component" value="Unassembled WGS sequence"/>
</dbReference>
<dbReference type="AlphaFoldDB" id="A0A1Z5SNV9"/>
<comment type="caution">
    <text evidence="4">The sequence shown here is derived from an EMBL/GenBank/DDBJ whole genome shotgun (WGS) entry which is preliminary data.</text>
</comment>
<reference evidence="4 5" key="1">
    <citation type="submission" date="2017-01" db="EMBL/GenBank/DDBJ databases">
        <title>The recent genome duplication of the halophilic yeast Hortaea werneckii: insights from long-read sequencing.</title>
        <authorList>
            <person name="Sinha S."/>
            <person name="Flibotte S."/>
            <person name="Neira M."/>
            <person name="Lenassi M."/>
            <person name="Gostincar C."/>
            <person name="Stajich J.E."/>
            <person name="Nislow C.E."/>
        </authorList>
    </citation>
    <scope>NUCLEOTIDE SEQUENCE [LARGE SCALE GENOMIC DNA]</scope>
    <source>
        <strain evidence="4 5">EXF-2000</strain>
    </source>
</reference>
<dbReference type="InterPro" id="IPR048630">
    <property type="entry name" value="Sec8_M"/>
</dbReference>
<dbReference type="STRING" id="1157616.A0A1Z5SNV9"/>
<dbReference type="InterPro" id="IPR039682">
    <property type="entry name" value="Sec8/EXOC4"/>
</dbReference>
<dbReference type="PANTHER" id="PTHR14146">
    <property type="entry name" value="EXOCYST COMPLEX COMPONENT 4"/>
    <property type="match status" value="1"/>
</dbReference>
<keyword evidence="1" id="KW-0268">Exocytosis</keyword>
<evidence type="ECO:0000259" key="3">
    <source>
        <dbReference type="Pfam" id="PF20652"/>
    </source>
</evidence>
<protein>
    <recommendedName>
        <fullName evidence="1">Exocyst complex component Sec8</fullName>
    </recommendedName>
</protein>
<evidence type="ECO:0000256" key="2">
    <source>
        <dbReference type="SAM" id="MobiDB-lite"/>
    </source>
</evidence>
<evidence type="ECO:0000313" key="4">
    <source>
        <dbReference type="EMBL" id="OTA22522.1"/>
    </source>
</evidence>
<comment type="function">
    <text evidence="1">Component of the exocyst complex involved in the docking of exocytic vesicles with fusion sites on the plasma membrane.</text>
</comment>
<dbReference type="VEuPathDB" id="FungiDB:BTJ68_14110"/>
<keyword evidence="1" id="KW-0813">Transport</keyword>
<sequence>MEAPAIGDKISITRPLATSGSIGGSAATRLTRVPTSSVPKPRDRTRKLFKLTDTDSKSTALTTEREDLEFILKASVPGLVNTSAQQLKKESEGIEDHALPDRSATGHKFLVEPSVFNMSTLLPPSLTFLTRLRDIVPPNSGVVQSTLTSFLDDFLINVFHPQLDETLLDLTNACMTADLEAFQAAPDWQVHCPRPVFKGTIRFYEVIKGSFSKLVIDQMHAYYDRCFEWSKSLLQRALVTQPQQGGDESANMRLAALLATQGDINDCVIQLLNAQKENNEKDSEVLAEKESALLIQQIKGKRIEEADMINDRKSLAALCTLQVSMKWLAARCKGLRFVSPRAIDMLDTADTQQSSTHHSRRWTRSQQVNAPSTAYLPLDQQRATEFDAVLASFTELSTLVLRTLQIDLRLHLLRGIYKAMDTTYVLSQPYNDPDPAILALSTDLSSYDAAISAHLLPAQYSLLTQNLDVLVNNSLCSLVGCIQGMDEYGNSRMQLNVLVLQQSLKNVESRASLERAARFYELAEQGPAAVVERGPAEGYEGAELKALVRLCWVPERDAEQGGVEEWVARLG</sequence>
<dbReference type="GO" id="GO:0006612">
    <property type="term" value="P:protein targeting to membrane"/>
    <property type="evidence" value="ECO:0007669"/>
    <property type="project" value="UniProtKB-UniRule"/>
</dbReference>
<keyword evidence="1" id="KW-0653">Protein transport</keyword>
<dbReference type="GO" id="GO:0006893">
    <property type="term" value="P:Golgi to plasma membrane transport"/>
    <property type="evidence" value="ECO:0007669"/>
    <property type="project" value="TreeGrafter"/>
</dbReference>
<dbReference type="EMBL" id="MUNK01000363">
    <property type="protein sequence ID" value="OTA22522.1"/>
    <property type="molecule type" value="Genomic_DNA"/>
</dbReference>
<dbReference type="PANTHER" id="PTHR14146:SF0">
    <property type="entry name" value="EXOCYST COMPLEX COMPONENT 4"/>
    <property type="match status" value="1"/>
</dbReference>
<dbReference type="FunCoup" id="A0A1Z5SNV9">
    <property type="interactions" value="524"/>
</dbReference>
<organism evidence="4 5">
    <name type="scientific">Hortaea werneckii EXF-2000</name>
    <dbReference type="NCBI Taxonomy" id="1157616"/>
    <lineage>
        <taxon>Eukaryota</taxon>
        <taxon>Fungi</taxon>
        <taxon>Dikarya</taxon>
        <taxon>Ascomycota</taxon>
        <taxon>Pezizomycotina</taxon>
        <taxon>Dothideomycetes</taxon>
        <taxon>Dothideomycetidae</taxon>
        <taxon>Mycosphaerellales</taxon>
        <taxon>Teratosphaeriaceae</taxon>
        <taxon>Hortaea</taxon>
    </lineage>
</organism>
<comment type="similarity">
    <text evidence="1">Belongs to the SEC8 family.</text>
</comment>
<proteinExistence type="inferred from homology"/>
<gene>
    <name evidence="4" type="ORF">BTJ68_14110</name>
</gene>
<dbReference type="OrthoDB" id="272977at2759"/>
<name>A0A1Z5SNV9_HORWE</name>
<dbReference type="GO" id="GO:0000145">
    <property type="term" value="C:exocyst"/>
    <property type="evidence" value="ECO:0007669"/>
    <property type="project" value="UniProtKB-UniRule"/>
</dbReference>